<keyword evidence="5" id="KW-0547">Nucleotide-binding</keyword>
<dbReference type="GO" id="GO:0005524">
    <property type="term" value="F:ATP binding"/>
    <property type="evidence" value="ECO:0007669"/>
    <property type="project" value="UniProtKB-KW"/>
</dbReference>
<sequence length="339" mass="35672">MTGGADILRLDSVGVSVTTTGGTAELLRDVSFRVAPGEVVALAGESGSGKSTALLAALRLLAPGARVSGSIVVDGEDVVPMRGKRLRRFRAHTARMVFQDPWRALHPLHSIGRQLVESARAADPTLSKADARALAADMLTRVGIPEPAARLRAYPHEVSGGQLQRIVIAMALVASPSLLLCDEPTTALDVTTQAQILELLQQLNSDLGLSIVIATHDLDVIADVADRLIVMYAGAVAEEGPTEQVMARPQHPYTLSLLRAAPDRRSGHQLAAIEGRPPSPLATITGCPFAPRCEHRRDVCATAPITPAPLADQPGRRSACVRVTAGSAGAGRPIERTPV</sequence>
<dbReference type="Pfam" id="PF00005">
    <property type="entry name" value="ABC_tran"/>
    <property type="match status" value="1"/>
</dbReference>
<dbReference type="PANTHER" id="PTHR43297:SF2">
    <property type="entry name" value="DIPEPTIDE TRANSPORT ATP-BINDING PROTEIN DPPD"/>
    <property type="match status" value="1"/>
</dbReference>
<evidence type="ECO:0000313" key="10">
    <source>
        <dbReference type="Proteomes" id="UP001500908"/>
    </source>
</evidence>
<evidence type="ECO:0000256" key="2">
    <source>
        <dbReference type="ARBA" id="ARBA00005417"/>
    </source>
</evidence>
<dbReference type="InterPro" id="IPR050388">
    <property type="entry name" value="ABC_Ni/Peptide_Import"/>
</dbReference>
<comment type="subcellular location">
    <subcellularLocation>
        <location evidence="1">Cell membrane</location>
        <topology evidence="1">Peripheral membrane protein</topology>
    </subcellularLocation>
</comment>
<dbReference type="InterPro" id="IPR017871">
    <property type="entry name" value="ABC_transporter-like_CS"/>
</dbReference>
<dbReference type="InterPro" id="IPR027417">
    <property type="entry name" value="P-loop_NTPase"/>
</dbReference>
<evidence type="ECO:0000259" key="8">
    <source>
        <dbReference type="PROSITE" id="PS50893"/>
    </source>
</evidence>
<dbReference type="SUPFAM" id="SSF52540">
    <property type="entry name" value="P-loop containing nucleoside triphosphate hydrolases"/>
    <property type="match status" value="1"/>
</dbReference>
<dbReference type="InterPro" id="IPR013563">
    <property type="entry name" value="Oligopep_ABC_C"/>
</dbReference>
<dbReference type="NCBIfam" id="TIGR01727">
    <property type="entry name" value="oligo_HPY"/>
    <property type="match status" value="1"/>
</dbReference>
<dbReference type="PROSITE" id="PS00211">
    <property type="entry name" value="ABC_TRANSPORTER_1"/>
    <property type="match status" value="1"/>
</dbReference>
<dbReference type="InterPro" id="IPR003593">
    <property type="entry name" value="AAA+_ATPase"/>
</dbReference>
<evidence type="ECO:0000256" key="7">
    <source>
        <dbReference type="ARBA" id="ARBA00023136"/>
    </source>
</evidence>
<dbReference type="RefSeq" id="WP_344969260.1">
    <property type="nucleotide sequence ID" value="NZ_BAABDD010000006.1"/>
</dbReference>
<evidence type="ECO:0000256" key="5">
    <source>
        <dbReference type="ARBA" id="ARBA00022741"/>
    </source>
</evidence>
<evidence type="ECO:0000256" key="6">
    <source>
        <dbReference type="ARBA" id="ARBA00022840"/>
    </source>
</evidence>
<comment type="similarity">
    <text evidence="2">Belongs to the ABC transporter superfamily.</text>
</comment>
<gene>
    <name evidence="9" type="ORF">GCM10022402_16930</name>
</gene>
<proteinExistence type="inferred from homology"/>
<evidence type="ECO:0000313" key="9">
    <source>
        <dbReference type="EMBL" id="GAA3737566.1"/>
    </source>
</evidence>
<comment type="caution">
    <text evidence="9">The sequence shown here is derived from an EMBL/GenBank/DDBJ whole genome shotgun (WGS) entry which is preliminary data.</text>
</comment>
<evidence type="ECO:0000256" key="3">
    <source>
        <dbReference type="ARBA" id="ARBA00022448"/>
    </source>
</evidence>
<dbReference type="EMBL" id="BAABDD010000006">
    <property type="protein sequence ID" value="GAA3737566.1"/>
    <property type="molecule type" value="Genomic_DNA"/>
</dbReference>
<protein>
    <submittedName>
        <fullName evidence="9">ABC transporter ATP-binding protein</fullName>
    </submittedName>
</protein>
<dbReference type="SMART" id="SM00382">
    <property type="entry name" value="AAA"/>
    <property type="match status" value="1"/>
</dbReference>
<keyword evidence="10" id="KW-1185">Reference proteome</keyword>
<name>A0ABP7FGJ5_9ACTN</name>
<dbReference type="Pfam" id="PF08352">
    <property type="entry name" value="oligo_HPY"/>
    <property type="match status" value="1"/>
</dbReference>
<accession>A0ABP7FGJ5</accession>
<dbReference type="CDD" id="cd03257">
    <property type="entry name" value="ABC_NikE_OppD_transporters"/>
    <property type="match status" value="1"/>
</dbReference>
<evidence type="ECO:0000256" key="4">
    <source>
        <dbReference type="ARBA" id="ARBA00022475"/>
    </source>
</evidence>
<dbReference type="Proteomes" id="UP001500908">
    <property type="component" value="Unassembled WGS sequence"/>
</dbReference>
<dbReference type="PANTHER" id="PTHR43297">
    <property type="entry name" value="OLIGOPEPTIDE TRANSPORT ATP-BINDING PROTEIN APPD"/>
    <property type="match status" value="1"/>
</dbReference>
<evidence type="ECO:0000256" key="1">
    <source>
        <dbReference type="ARBA" id="ARBA00004202"/>
    </source>
</evidence>
<feature type="domain" description="ABC transporter" evidence="8">
    <location>
        <begin position="8"/>
        <end position="258"/>
    </location>
</feature>
<keyword evidence="4" id="KW-1003">Cell membrane</keyword>
<dbReference type="Gene3D" id="3.40.50.300">
    <property type="entry name" value="P-loop containing nucleotide triphosphate hydrolases"/>
    <property type="match status" value="1"/>
</dbReference>
<keyword evidence="3" id="KW-0813">Transport</keyword>
<keyword evidence="6 9" id="KW-0067">ATP-binding</keyword>
<reference evidence="10" key="1">
    <citation type="journal article" date="2019" name="Int. J. Syst. Evol. Microbiol.">
        <title>The Global Catalogue of Microorganisms (GCM) 10K type strain sequencing project: providing services to taxonomists for standard genome sequencing and annotation.</title>
        <authorList>
            <consortium name="The Broad Institute Genomics Platform"/>
            <consortium name="The Broad Institute Genome Sequencing Center for Infectious Disease"/>
            <person name="Wu L."/>
            <person name="Ma J."/>
        </authorList>
    </citation>
    <scope>NUCLEOTIDE SEQUENCE [LARGE SCALE GENOMIC DNA]</scope>
    <source>
        <strain evidence="10">JCM 17137</strain>
    </source>
</reference>
<dbReference type="PROSITE" id="PS50893">
    <property type="entry name" value="ABC_TRANSPORTER_2"/>
    <property type="match status" value="1"/>
</dbReference>
<dbReference type="InterPro" id="IPR003439">
    <property type="entry name" value="ABC_transporter-like_ATP-bd"/>
</dbReference>
<keyword evidence="7" id="KW-0472">Membrane</keyword>
<organism evidence="9 10">
    <name type="scientific">Salinactinospora qingdaonensis</name>
    <dbReference type="NCBI Taxonomy" id="702744"/>
    <lineage>
        <taxon>Bacteria</taxon>
        <taxon>Bacillati</taxon>
        <taxon>Actinomycetota</taxon>
        <taxon>Actinomycetes</taxon>
        <taxon>Streptosporangiales</taxon>
        <taxon>Nocardiopsidaceae</taxon>
        <taxon>Salinactinospora</taxon>
    </lineage>
</organism>